<dbReference type="AlphaFoldDB" id="A0A433QVQ7"/>
<keyword evidence="4" id="KW-0732">Signal</keyword>
<reference evidence="6 7" key="1">
    <citation type="journal article" date="2018" name="New Phytol.">
        <title>Phylogenomics of Endogonaceae and evolution of mycorrhizas within Mucoromycota.</title>
        <authorList>
            <person name="Chang Y."/>
            <person name="Desiro A."/>
            <person name="Na H."/>
            <person name="Sandor L."/>
            <person name="Lipzen A."/>
            <person name="Clum A."/>
            <person name="Barry K."/>
            <person name="Grigoriev I.V."/>
            <person name="Martin F.M."/>
            <person name="Stajich J.E."/>
            <person name="Smith M.E."/>
            <person name="Bonito G."/>
            <person name="Spatafora J.W."/>
        </authorList>
    </citation>
    <scope>NUCLEOTIDE SEQUENCE [LARGE SCALE GENOMIC DNA]</scope>
    <source>
        <strain evidence="6 7">AD002</strain>
    </source>
</reference>
<evidence type="ECO:0000256" key="4">
    <source>
        <dbReference type="SAM" id="SignalP"/>
    </source>
</evidence>
<accession>A0A433QVQ7</accession>
<dbReference type="InterPro" id="IPR018392">
    <property type="entry name" value="LysM"/>
</dbReference>
<dbReference type="GO" id="GO:0008061">
    <property type="term" value="F:chitin binding"/>
    <property type="evidence" value="ECO:0007669"/>
    <property type="project" value="UniProtKB-KW"/>
</dbReference>
<feature type="chain" id="PRO_5018998113" description="LysM domain-containing protein" evidence="4">
    <location>
        <begin position="21"/>
        <end position="215"/>
    </location>
</feature>
<comment type="caution">
    <text evidence="6">The sequence shown here is derived from an EMBL/GenBank/DDBJ whole genome shotgun (WGS) entry which is preliminary data.</text>
</comment>
<dbReference type="CDD" id="cd00118">
    <property type="entry name" value="LysM"/>
    <property type="match status" value="2"/>
</dbReference>
<feature type="domain" description="LysM" evidence="5">
    <location>
        <begin position="35"/>
        <end position="81"/>
    </location>
</feature>
<dbReference type="PANTHER" id="PTHR34997:SF18">
    <property type="entry name" value="LYSM DOMAIN-CONTAINING PROTEIN"/>
    <property type="match status" value="1"/>
</dbReference>
<evidence type="ECO:0000313" key="6">
    <source>
        <dbReference type="EMBL" id="RUS33815.1"/>
    </source>
</evidence>
<evidence type="ECO:0000256" key="3">
    <source>
        <dbReference type="SAM" id="MobiDB-lite"/>
    </source>
</evidence>
<organism evidence="6 7">
    <name type="scientific">Jimgerdemannia flammicorona</name>
    <dbReference type="NCBI Taxonomy" id="994334"/>
    <lineage>
        <taxon>Eukaryota</taxon>
        <taxon>Fungi</taxon>
        <taxon>Fungi incertae sedis</taxon>
        <taxon>Mucoromycota</taxon>
        <taxon>Mucoromycotina</taxon>
        <taxon>Endogonomycetes</taxon>
        <taxon>Endogonales</taxon>
        <taxon>Endogonaceae</taxon>
        <taxon>Jimgerdemannia</taxon>
    </lineage>
</organism>
<feature type="signal peptide" evidence="4">
    <location>
        <begin position="1"/>
        <end position="20"/>
    </location>
</feature>
<proteinExistence type="predicted"/>
<feature type="domain" description="LysM" evidence="5">
    <location>
        <begin position="165"/>
        <end position="211"/>
    </location>
</feature>
<keyword evidence="2" id="KW-0843">Virulence</keyword>
<evidence type="ECO:0000313" key="7">
    <source>
        <dbReference type="Proteomes" id="UP000274822"/>
    </source>
</evidence>
<feature type="region of interest" description="Disordered" evidence="3">
    <location>
        <begin position="85"/>
        <end position="117"/>
    </location>
</feature>
<evidence type="ECO:0000256" key="1">
    <source>
        <dbReference type="ARBA" id="ARBA00022669"/>
    </source>
</evidence>
<feature type="compositionally biased region" description="Basic and acidic residues" evidence="3">
    <location>
        <begin position="85"/>
        <end position="98"/>
    </location>
</feature>
<protein>
    <recommendedName>
        <fullName evidence="5">LysM domain-containing protein</fullName>
    </recommendedName>
</protein>
<feature type="compositionally biased region" description="Basic residues" evidence="3">
    <location>
        <begin position="99"/>
        <end position="117"/>
    </location>
</feature>
<evidence type="ECO:0000259" key="5">
    <source>
        <dbReference type="PROSITE" id="PS51782"/>
    </source>
</evidence>
<name>A0A433QVQ7_9FUNG</name>
<dbReference type="PANTHER" id="PTHR34997">
    <property type="entry name" value="AM15"/>
    <property type="match status" value="1"/>
</dbReference>
<dbReference type="Gene3D" id="3.10.350.10">
    <property type="entry name" value="LysM domain"/>
    <property type="match status" value="2"/>
</dbReference>
<dbReference type="InterPro" id="IPR036779">
    <property type="entry name" value="LysM_dom_sf"/>
</dbReference>
<dbReference type="Pfam" id="PF01476">
    <property type="entry name" value="LysM"/>
    <property type="match status" value="2"/>
</dbReference>
<evidence type="ECO:0000256" key="2">
    <source>
        <dbReference type="ARBA" id="ARBA00023026"/>
    </source>
</evidence>
<dbReference type="Proteomes" id="UP000274822">
    <property type="component" value="Unassembled WGS sequence"/>
</dbReference>
<dbReference type="InterPro" id="IPR052210">
    <property type="entry name" value="LysM1-like"/>
</dbReference>
<dbReference type="EMBL" id="RBNJ01000908">
    <property type="protein sequence ID" value="RUS33815.1"/>
    <property type="molecule type" value="Genomic_DNA"/>
</dbReference>
<sequence>MKFFTLVAVAALAFVSTTTAVPAPPKGKFAAGCDEFHKVVVGDSCSSVAKAAHITPAKLQTYNPGLHKNCDNLDVNSYVCTHNSNDKSNVEEKHDGHIKPHGRHTKPHGRHTKPHGALKKLKKVKKVAKKAAPKKAAPKKPTPTKGGFCKFPQYNKGAFNCDCKTFYKVVKNDNLEEVAAKFHITKGQLVAWNRGLHSSGDNLDLGSTVCVALKH</sequence>
<dbReference type="SUPFAM" id="SSF54106">
    <property type="entry name" value="LysM domain"/>
    <property type="match status" value="2"/>
</dbReference>
<keyword evidence="7" id="KW-1185">Reference proteome</keyword>
<dbReference type="SMART" id="SM00257">
    <property type="entry name" value="LysM"/>
    <property type="match status" value="2"/>
</dbReference>
<keyword evidence="1" id="KW-0147">Chitin-binding</keyword>
<gene>
    <name evidence="6" type="ORF">BC938DRAFT_483739</name>
</gene>
<dbReference type="PROSITE" id="PS51782">
    <property type="entry name" value="LYSM"/>
    <property type="match status" value="2"/>
</dbReference>